<dbReference type="PANTHER" id="PTHR21446">
    <property type="entry name" value="DUF3504 DOMAIN-CONTAINING PROTEIN"/>
    <property type="match status" value="1"/>
</dbReference>
<name>A0A9W9Z8U5_9CNID</name>
<dbReference type="Proteomes" id="UP001163046">
    <property type="component" value="Unassembled WGS sequence"/>
</dbReference>
<dbReference type="InterPro" id="IPR052787">
    <property type="entry name" value="MAVS"/>
</dbReference>
<evidence type="ECO:0000313" key="1">
    <source>
        <dbReference type="EMBL" id="KAJ7377167.1"/>
    </source>
</evidence>
<dbReference type="OrthoDB" id="5981173at2759"/>
<accession>A0A9W9Z8U5</accession>
<sequence>MAKSVSRFAKVSEVDLERLVDDKDAKNTKRATKTALTVLQQYLKEKKLSEPQTKDGISNVLKLFYVEARKLDGTPYSRSSLNSLRFGLGRYFKATLGFDIINDPAFPVQNYYRTVYGYAGDGCDDEINEGVDDELSQIDEILHNNFDEDEEDFIFVGRNGVGYFDEYVEEESDVDEGFCEESDSGEEDDF</sequence>
<gene>
    <name evidence="1" type="primary">KCTD1_3</name>
    <name evidence="1" type="ORF">OS493_030366</name>
</gene>
<keyword evidence="2" id="KW-1185">Reference proteome</keyword>
<evidence type="ECO:0000313" key="2">
    <source>
        <dbReference type="Proteomes" id="UP001163046"/>
    </source>
</evidence>
<reference evidence="1" key="1">
    <citation type="submission" date="2023-01" db="EMBL/GenBank/DDBJ databases">
        <title>Genome assembly of the deep-sea coral Lophelia pertusa.</title>
        <authorList>
            <person name="Herrera S."/>
            <person name="Cordes E."/>
        </authorList>
    </citation>
    <scope>NUCLEOTIDE SEQUENCE</scope>
    <source>
        <strain evidence="1">USNM1676648</strain>
        <tissue evidence="1">Polyp</tissue>
    </source>
</reference>
<comment type="caution">
    <text evidence="1">The sequence shown here is derived from an EMBL/GenBank/DDBJ whole genome shotgun (WGS) entry which is preliminary data.</text>
</comment>
<dbReference type="AlphaFoldDB" id="A0A9W9Z8U5"/>
<organism evidence="1 2">
    <name type="scientific">Desmophyllum pertusum</name>
    <dbReference type="NCBI Taxonomy" id="174260"/>
    <lineage>
        <taxon>Eukaryota</taxon>
        <taxon>Metazoa</taxon>
        <taxon>Cnidaria</taxon>
        <taxon>Anthozoa</taxon>
        <taxon>Hexacorallia</taxon>
        <taxon>Scleractinia</taxon>
        <taxon>Caryophylliina</taxon>
        <taxon>Caryophylliidae</taxon>
        <taxon>Desmophyllum</taxon>
    </lineage>
</organism>
<proteinExistence type="predicted"/>
<protein>
    <submittedName>
        <fullName evidence="1">BTB/POZ domain-containing protein kctd1</fullName>
    </submittedName>
</protein>
<dbReference type="PANTHER" id="PTHR21446:SF12">
    <property type="entry name" value="POTASSIUM CHANNEL TETRAMERIZATION DOMAIN CONTAINING 1"/>
    <property type="match status" value="1"/>
</dbReference>
<dbReference type="EMBL" id="MU826382">
    <property type="protein sequence ID" value="KAJ7377167.1"/>
    <property type="molecule type" value="Genomic_DNA"/>
</dbReference>